<dbReference type="SMART" id="SM00456">
    <property type="entry name" value="WW"/>
    <property type="match status" value="1"/>
</dbReference>
<dbReference type="InterPro" id="IPR036020">
    <property type="entry name" value="WW_dom_sf"/>
</dbReference>
<feature type="region of interest" description="Disordered" evidence="1">
    <location>
        <begin position="147"/>
        <end position="204"/>
    </location>
</feature>
<dbReference type="SUPFAM" id="SSF51045">
    <property type="entry name" value="WW domain"/>
    <property type="match status" value="1"/>
</dbReference>
<feature type="region of interest" description="Disordered" evidence="1">
    <location>
        <begin position="299"/>
        <end position="445"/>
    </location>
</feature>
<feature type="compositionally biased region" description="Polar residues" evidence="1">
    <location>
        <begin position="152"/>
        <end position="163"/>
    </location>
</feature>
<evidence type="ECO:0000313" key="4">
    <source>
        <dbReference type="Proteomes" id="UP001374579"/>
    </source>
</evidence>
<dbReference type="Pfam" id="PF00397">
    <property type="entry name" value="WW"/>
    <property type="match status" value="1"/>
</dbReference>
<reference evidence="3 4" key="1">
    <citation type="submission" date="2024-02" db="EMBL/GenBank/DDBJ databases">
        <title>Chromosome-scale genome assembly of the rough periwinkle Littorina saxatilis.</title>
        <authorList>
            <person name="De Jode A."/>
            <person name="Faria R."/>
            <person name="Formenti G."/>
            <person name="Sims Y."/>
            <person name="Smith T.P."/>
            <person name="Tracey A."/>
            <person name="Wood J.M.D."/>
            <person name="Zagrodzka Z.B."/>
            <person name="Johannesson K."/>
            <person name="Butlin R.K."/>
            <person name="Leder E.H."/>
        </authorList>
    </citation>
    <scope>NUCLEOTIDE SEQUENCE [LARGE SCALE GENOMIC DNA]</scope>
    <source>
        <strain evidence="3">Snail1</strain>
        <tissue evidence="3">Muscle</tissue>
    </source>
</reference>
<dbReference type="InterPro" id="IPR001202">
    <property type="entry name" value="WW_dom"/>
</dbReference>
<feature type="region of interest" description="Disordered" evidence="1">
    <location>
        <begin position="239"/>
        <end position="281"/>
    </location>
</feature>
<dbReference type="Proteomes" id="UP001374579">
    <property type="component" value="Unassembled WGS sequence"/>
</dbReference>
<evidence type="ECO:0000259" key="2">
    <source>
        <dbReference type="PROSITE" id="PS50020"/>
    </source>
</evidence>
<organism evidence="3 4">
    <name type="scientific">Littorina saxatilis</name>
    <dbReference type="NCBI Taxonomy" id="31220"/>
    <lineage>
        <taxon>Eukaryota</taxon>
        <taxon>Metazoa</taxon>
        <taxon>Spiralia</taxon>
        <taxon>Lophotrochozoa</taxon>
        <taxon>Mollusca</taxon>
        <taxon>Gastropoda</taxon>
        <taxon>Caenogastropoda</taxon>
        <taxon>Littorinimorpha</taxon>
        <taxon>Littorinoidea</taxon>
        <taxon>Littorinidae</taxon>
        <taxon>Littorina</taxon>
    </lineage>
</organism>
<dbReference type="PROSITE" id="PS50020">
    <property type="entry name" value="WW_DOMAIN_2"/>
    <property type="match status" value="1"/>
</dbReference>
<feature type="region of interest" description="Disordered" evidence="1">
    <location>
        <begin position="35"/>
        <end position="99"/>
    </location>
</feature>
<proteinExistence type="predicted"/>
<dbReference type="AlphaFoldDB" id="A0AAN9AYB3"/>
<evidence type="ECO:0000256" key="1">
    <source>
        <dbReference type="SAM" id="MobiDB-lite"/>
    </source>
</evidence>
<feature type="compositionally biased region" description="Low complexity" evidence="1">
    <location>
        <begin position="252"/>
        <end position="273"/>
    </location>
</feature>
<feature type="domain" description="WW" evidence="2">
    <location>
        <begin position="8"/>
        <end position="42"/>
    </location>
</feature>
<name>A0AAN9AYB3_9CAEN</name>
<feature type="compositionally biased region" description="Low complexity" evidence="1">
    <location>
        <begin position="164"/>
        <end position="173"/>
    </location>
</feature>
<dbReference type="PROSITE" id="PS01159">
    <property type="entry name" value="WW_DOMAIN_1"/>
    <property type="match status" value="1"/>
</dbReference>
<accession>A0AAN9AYB3</accession>
<keyword evidence="4" id="KW-1185">Reference proteome</keyword>
<dbReference type="EMBL" id="JBAMIC010000018">
    <property type="protein sequence ID" value="KAK7095458.1"/>
    <property type="molecule type" value="Genomic_DNA"/>
</dbReference>
<dbReference type="Gene3D" id="2.20.70.10">
    <property type="match status" value="1"/>
</dbReference>
<dbReference type="CDD" id="cd00201">
    <property type="entry name" value="WW"/>
    <property type="match status" value="1"/>
</dbReference>
<sequence length="488" mass="52503">MAEQMWQPPLPPGWEARWDPNQRAFFFINHSNKSTSWDDPRWGNKQQLATHFSGGNAGGSGDGIPMRDMTNRSPHRSPAAGNRSHASHHATQRGETTFTDQSQVDIEAIVVRLRSRFPDAGAVIKDIVTMCGNDEDDAANQLLELGFKSSETRSPQRSTPQSHGSGSRSRTTSPQRGKTSTTTSPQRAAAVSPQRAAPPQIPDVEKRRRKIKLCAEFSSLEPKVVQMALEACHYDEEKTRGTLSRVAGKWQSSSSSSDSRPGTASSTASSASSRPFSPKFNAGAASLEPVAFSITPDERVSSAVGSERYRPSTAVTSGGRKATAGSSGISGQQRHQHQHRAKHVTNVREGGHQKDSGRQVVTSQPQPQPRGRASQSQPQPQGRASQPRPPAQHTGSALAHGPDPSVHVGHDRYLQAGPDPTLLLGGSDGADGPNPEYYQGTNPEYHHGNVPDLAAGACGAFGHNPTLRCADEHPRLADMGQRYMQTSI</sequence>
<feature type="compositionally biased region" description="Basic residues" evidence="1">
    <location>
        <begin position="334"/>
        <end position="345"/>
    </location>
</feature>
<gene>
    <name evidence="3" type="ORF">V1264_006858</name>
</gene>
<feature type="compositionally biased region" description="Polar residues" evidence="1">
    <location>
        <begin position="373"/>
        <end position="384"/>
    </location>
</feature>
<comment type="caution">
    <text evidence="3">The sequence shown here is derived from an EMBL/GenBank/DDBJ whole genome shotgun (WGS) entry which is preliminary data.</text>
</comment>
<protein>
    <recommendedName>
        <fullName evidence="2">WW domain-containing protein</fullName>
    </recommendedName>
</protein>
<evidence type="ECO:0000313" key="3">
    <source>
        <dbReference type="EMBL" id="KAK7095458.1"/>
    </source>
</evidence>
<feature type="compositionally biased region" description="Polar residues" evidence="1">
    <location>
        <begin position="174"/>
        <end position="186"/>
    </location>
</feature>